<gene>
    <name evidence="1" type="ORF">MNBD_GAMMA08-632</name>
</gene>
<accession>A0A3B0WUX5</accession>
<name>A0A3B0WUX5_9ZZZZ</name>
<dbReference type="EMBL" id="UOFH01000066">
    <property type="protein sequence ID" value="VAW59231.1"/>
    <property type="molecule type" value="Genomic_DNA"/>
</dbReference>
<dbReference type="AlphaFoldDB" id="A0A3B0WUX5"/>
<sequence>MKGMFKLVCFIKNHTLKKTMEDYFKYLGCY</sequence>
<reference evidence="1" key="1">
    <citation type="submission" date="2018-06" db="EMBL/GenBank/DDBJ databases">
        <authorList>
            <person name="Zhirakovskaya E."/>
        </authorList>
    </citation>
    <scope>NUCLEOTIDE SEQUENCE</scope>
</reference>
<protein>
    <submittedName>
        <fullName evidence="1">Uncharacterized protein</fullName>
    </submittedName>
</protein>
<proteinExistence type="predicted"/>
<evidence type="ECO:0000313" key="1">
    <source>
        <dbReference type="EMBL" id="VAW59231.1"/>
    </source>
</evidence>
<organism evidence="1">
    <name type="scientific">hydrothermal vent metagenome</name>
    <dbReference type="NCBI Taxonomy" id="652676"/>
    <lineage>
        <taxon>unclassified sequences</taxon>
        <taxon>metagenomes</taxon>
        <taxon>ecological metagenomes</taxon>
    </lineage>
</organism>